<dbReference type="Gene3D" id="3.30.70.100">
    <property type="match status" value="1"/>
</dbReference>
<gene>
    <name evidence="8" type="ORF">LWI28_017593</name>
</gene>
<comment type="caution">
    <text evidence="8">The sequence shown here is derived from an EMBL/GenBank/DDBJ whole genome shotgun (WGS) entry which is preliminary data.</text>
</comment>
<feature type="region of interest" description="Disordered" evidence="6">
    <location>
        <begin position="67"/>
        <end position="89"/>
    </location>
</feature>
<comment type="similarity">
    <text evidence="5">Belongs to the HIPP family.</text>
</comment>
<feature type="domain" description="HMA" evidence="7">
    <location>
        <begin position="1"/>
        <end position="68"/>
    </location>
</feature>
<keyword evidence="4" id="KW-0636">Prenylation</keyword>
<evidence type="ECO:0000313" key="8">
    <source>
        <dbReference type="EMBL" id="KAI9161451.1"/>
    </source>
</evidence>
<protein>
    <recommendedName>
        <fullName evidence="7">HMA domain-containing protein</fullName>
    </recommendedName>
</protein>
<keyword evidence="9" id="KW-1185">Reference proteome</keyword>
<keyword evidence="3" id="KW-0449">Lipoprotein</keyword>
<sequence length="133" mass="15168">MKKAVMKLNLHDERDKKKAMKTVSGMSGVDSIQMDMKDGKLTVVGDIDPVEIVGKLRKLCHTEIVSVGPAKEPEKKKEEPKKEEDKKKEELAQLQKLCQAYYNSQPNYIIPQYQPHYLHRSAIEEDPNACVIC</sequence>
<dbReference type="InterPro" id="IPR006121">
    <property type="entry name" value="HMA_dom"/>
</dbReference>
<dbReference type="Pfam" id="PF00403">
    <property type="entry name" value="HMA"/>
    <property type="match status" value="1"/>
</dbReference>
<dbReference type="SUPFAM" id="SSF55008">
    <property type="entry name" value="HMA, heavy metal-associated domain"/>
    <property type="match status" value="1"/>
</dbReference>
<evidence type="ECO:0000313" key="9">
    <source>
        <dbReference type="Proteomes" id="UP001064489"/>
    </source>
</evidence>
<evidence type="ECO:0000256" key="3">
    <source>
        <dbReference type="ARBA" id="ARBA00023288"/>
    </source>
</evidence>
<dbReference type="PANTHER" id="PTHR45811">
    <property type="entry name" value="COPPER TRANSPORT PROTEIN FAMILY-RELATED"/>
    <property type="match status" value="1"/>
</dbReference>
<keyword evidence="2" id="KW-0479">Metal-binding</keyword>
<evidence type="ECO:0000256" key="6">
    <source>
        <dbReference type="SAM" id="MobiDB-lite"/>
    </source>
</evidence>
<dbReference type="PANTHER" id="PTHR45811:SF80">
    <property type="entry name" value="COPPER TRANSPORT PROTEIN FAMILY-RELATED"/>
    <property type="match status" value="1"/>
</dbReference>
<dbReference type="Proteomes" id="UP001064489">
    <property type="component" value="Chromosome 2"/>
</dbReference>
<dbReference type="InterPro" id="IPR051863">
    <property type="entry name" value="HIPP"/>
</dbReference>
<evidence type="ECO:0000256" key="5">
    <source>
        <dbReference type="ARBA" id="ARBA00024045"/>
    </source>
</evidence>
<dbReference type="PROSITE" id="PS50846">
    <property type="entry name" value="HMA_2"/>
    <property type="match status" value="1"/>
</dbReference>
<reference evidence="8" key="2">
    <citation type="submission" date="2023-02" db="EMBL/GenBank/DDBJ databases">
        <authorList>
            <person name="Swenson N.G."/>
            <person name="Wegrzyn J.L."/>
            <person name="Mcevoy S.L."/>
        </authorList>
    </citation>
    <scope>NUCLEOTIDE SEQUENCE</scope>
    <source>
        <strain evidence="8">91603</strain>
        <tissue evidence="8">Leaf</tissue>
    </source>
</reference>
<dbReference type="AlphaFoldDB" id="A0AAD5IFK1"/>
<name>A0AAD5IFK1_ACENE</name>
<accession>A0AAD5IFK1</accession>
<reference evidence="8" key="1">
    <citation type="journal article" date="2022" name="Plant J.">
        <title>Strategies of tolerance reflected in two North American maple genomes.</title>
        <authorList>
            <person name="McEvoy S.L."/>
            <person name="Sezen U.U."/>
            <person name="Trouern-Trend A."/>
            <person name="McMahon S.M."/>
            <person name="Schaberg P.G."/>
            <person name="Yang J."/>
            <person name="Wegrzyn J.L."/>
            <person name="Swenson N.G."/>
        </authorList>
    </citation>
    <scope>NUCLEOTIDE SEQUENCE</scope>
    <source>
        <strain evidence="8">91603</strain>
    </source>
</reference>
<dbReference type="InterPro" id="IPR036163">
    <property type="entry name" value="HMA_dom_sf"/>
</dbReference>
<evidence type="ECO:0000256" key="4">
    <source>
        <dbReference type="ARBA" id="ARBA00023289"/>
    </source>
</evidence>
<evidence type="ECO:0000256" key="1">
    <source>
        <dbReference type="ARBA" id="ARBA00022481"/>
    </source>
</evidence>
<organism evidence="8 9">
    <name type="scientific">Acer negundo</name>
    <name type="common">Box elder</name>
    <dbReference type="NCBI Taxonomy" id="4023"/>
    <lineage>
        <taxon>Eukaryota</taxon>
        <taxon>Viridiplantae</taxon>
        <taxon>Streptophyta</taxon>
        <taxon>Embryophyta</taxon>
        <taxon>Tracheophyta</taxon>
        <taxon>Spermatophyta</taxon>
        <taxon>Magnoliopsida</taxon>
        <taxon>eudicotyledons</taxon>
        <taxon>Gunneridae</taxon>
        <taxon>Pentapetalae</taxon>
        <taxon>rosids</taxon>
        <taxon>malvids</taxon>
        <taxon>Sapindales</taxon>
        <taxon>Sapindaceae</taxon>
        <taxon>Hippocastanoideae</taxon>
        <taxon>Acereae</taxon>
        <taxon>Acer</taxon>
    </lineage>
</organism>
<proteinExistence type="inferred from homology"/>
<feature type="compositionally biased region" description="Basic and acidic residues" evidence="6">
    <location>
        <begin position="71"/>
        <end position="89"/>
    </location>
</feature>
<dbReference type="GO" id="GO:0046872">
    <property type="term" value="F:metal ion binding"/>
    <property type="evidence" value="ECO:0007669"/>
    <property type="project" value="UniProtKB-KW"/>
</dbReference>
<evidence type="ECO:0000256" key="2">
    <source>
        <dbReference type="ARBA" id="ARBA00022723"/>
    </source>
</evidence>
<evidence type="ECO:0000259" key="7">
    <source>
        <dbReference type="PROSITE" id="PS50846"/>
    </source>
</evidence>
<dbReference type="EMBL" id="JAJSOW010000106">
    <property type="protein sequence ID" value="KAI9161451.1"/>
    <property type="molecule type" value="Genomic_DNA"/>
</dbReference>
<keyword evidence="1" id="KW-0488">Methylation</keyword>